<dbReference type="SUPFAM" id="SSF48403">
    <property type="entry name" value="Ankyrin repeat"/>
    <property type="match status" value="2"/>
</dbReference>
<accession>A0AAD9A7X7</accession>
<evidence type="ECO:0000259" key="2">
    <source>
        <dbReference type="Pfam" id="PF06985"/>
    </source>
</evidence>
<dbReference type="PROSITE" id="PS50088">
    <property type="entry name" value="ANK_REPEAT"/>
    <property type="match status" value="3"/>
</dbReference>
<organism evidence="4 5">
    <name type="scientific">Colletotrichum chrysophilum</name>
    <dbReference type="NCBI Taxonomy" id="1836956"/>
    <lineage>
        <taxon>Eukaryota</taxon>
        <taxon>Fungi</taxon>
        <taxon>Dikarya</taxon>
        <taxon>Ascomycota</taxon>
        <taxon>Pezizomycotina</taxon>
        <taxon>Sordariomycetes</taxon>
        <taxon>Hypocreomycetidae</taxon>
        <taxon>Glomerellales</taxon>
        <taxon>Glomerellaceae</taxon>
        <taxon>Colletotrichum</taxon>
        <taxon>Colletotrichum gloeosporioides species complex</taxon>
    </lineage>
</organism>
<protein>
    <submittedName>
        <fullName evidence="4">Het domain protein</fullName>
    </submittedName>
</protein>
<dbReference type="InterPro" id="IPR002110">
    <property type="entry name" value="Ankyrin_rpt"/>
</dbReference>
<dbReference type="Pfam" id="PF26640">
    <property type="entry name" value="DUF8212"/>
    <property type="match status" value="1"/>
</dbReference>
<dbReference type="Proteomes" id="UP001243330">
    <property type="component" value="Unassembled WGS sequence"/>
</dbReference>
<dbReference type="PROSITE" id="PS50297">
    <property type="entry name" value="ANK_REP_REGION"/>
    <property type="match status" value="2"/>
</dbReference>
<gene>
    <name evidence="4" type="ORF">CCHR01_14256</name>
</gene>
<dbReference type="EMBL" id="JAQOWY010000376">
    <property type="protein sequence ID" value="KAK1843113.1"/>
    <property type="molecule type" value="Genomic_DNA"/>
</dbReference>
<feature type="repeat" description="ANK" evidence="1">
    <location>
        <begin position="690"/>
        <end position="722"/>
    </location>
</feature>
<evidence type="ECO:0000256" key="1">
    <source>
        <dbReference type="PROSITE-ProRule" id="PRU00023"/>
    </source>
</evidence>
<dbReference type="InterPro" id="IPR036770">
    <property type="entry name" value="Ankyrin_rpt-contain_sf"/>
</dbReference>
<feature type="repeat" description="ANK" evidence="1">
    <location>
        <begin position="883"/>
        <end position="915"/>
    </location>
</feature>
<dbReference type="Pfam" id="PF12796">
    <property type="entry name" value="Ank_2"/>
    <property type="match status" value="1"/>
</dbReference>
<comment type="caution">
    <text evidence="4">The sequence shown here is derived from an EMBL/GenBank/DDBJ whole genome shotgun (WGS) entry which is preliminary data.</text>
</comment>
<dbReference type="InterPro" id="IPR058525">
    <property type="entry name" value="DUF8212"/>
</dbReference>
<name>A0AAD9A7X7_9PEZI</name>
<evidence type="ECO:0000259" key="3">
    <source>
        <dbReference type="Pfam" id="PF26640"/>
    </source>
</evidence>
<dbReference type="InterPro" id="IPR010730">
    <property type="entry name" value="HET"/>
</dbReference>
<evidence type="ECO:0000313" key="4">
    <source>
        <dbReference type="EMBL" id="KAK1843113.1"/>
    </source>
</evidence>
<proteinExistence type="predicted"/>
<keyword evidence="5" id="KW-1185">Reference proteome</keyword>
<dbReference type="AlphaFoldDB" id="A0AAD9A7X7"/>
<feature type="domain" description="Heterokaryon incompatibility" evidence="2">
    <location>
        <begin position="22"/>
        <end position="126"/>
    </location>
</feature>
<reference evidence="4" key="1">
    <citation type="submission" date="2023-01" db="EMBL/GenBank/DDBJ databases">
        <title>Colletotrichum chrysophilum M932 genome sequence.</title>
        <authorList>
            <person name="Baroncelli R."/>
        </authorList>
    </citation>
    <scope>NUCLEOTIDE SEQUENCE</scope>
    <source>
        <strain evidence="4">M932</strain>
    </source>
</reference>
<dbReference type="Gene3D" id="1.25.40.20">
    <property type="entry name" value="Ankyrin repeat-containing domain"/>
    <property type="match status" value="2"/>
</dbReference>
<feature type="domain" description="DUF8212" evidence="3">
    <location>
        <begin position="241"/>
        <end position="268"/>
    </location>
</feature>
<dbReference type="PANTHER" id="PTHR10622">
    <property type="entry name" value="HET DOMAIN-CONTAINING PROTEIN"/>
    <property type="match status" value="1"/>
</dbReference>
<feature type="repeat" description="ANK" evidence="1">
    <location>
        <begin position="850"/>
        <end position="882"/>
    </location>
</feature>
<dbReference type="Pfam" id="PF06985">
    <property type="entry name" value="HET"/>
    <property type="match status" value="1"/>
</dbReference>
<dbReference type="SMART" id="SM00248">
    <property type="entry name" value="ANK"/>
    <property type="match status" value="6"/>
</dbReference>
<evidence type="ECO:0000313" key="5">
    <source>
        <dbReference type="Proteomes" id="UP001243330"/>
    </source>
</evidence>
<sequence length="1062" mass="117870">MWLIDTTLLTLIGIQGDPQENYAILSHTWGEDEVTFASFQEHGAATEKTHSTSNNSATRQKILASSGYAKIKNAAELARSHELRFLWVDTCCIDKTSSAELSESINSMYRWYRDAKFCIAYLSDVEPAAISDLSAHDSKFRHSRWFTRGWTLQELVAPKTVMFYAKDWSYLMAKTSCALLAEITGIDQHVLLGTTSQSDISVANRMRWASCRETTRSEDMAYCLLGLFNVNMPLLYGEGERAFVRLQEEILKETDDQSLFLWALSTEKRTHPDQLCGLLAHSPRLFSNVEFDYVRPLPPSRSQESAPVSITNQGLRTNLMLVSCQSKDDAYHALLDCVVIRPQDSIKDWSPYIILRRLWGDQFARIASPDEASKLLPYEKMASKDGSVRLLPVVGPQFFDEDAQGSYRTIYIRQKPFDTLPEIIVRSNYLRSRPENLRLTYSVVDAYPPERWDAALSVLRIKDPRSGGTIVALRFAPERPTGHSFVDMTVGLCRVAGRWDVCYEKHPYAGVESPIENVYREFPNISVASDETSHDQIHVLEAVAITDTETQRRGRRFIQLDVFGVSERHANIVDESVTQPSKETAASLHTLKERFQSFSDRVRVTSRQCCYVDSFGSSIYAALPSSNEVRTKYPGDLSHLMDKQFDNITIPEDKPYFELIKALKDGNFPGVHISTAKNKSLIETTIEELDGCKPIHCATSLGFLGAVRLLIHMGADVRAYTKSGLMPIHLAVLRGRFDIACELAMAKPNHQAPLAKESAWTNFLTRQRETVLHLLAAYERPGWADGQSVERLFEILELHTAHSHTNIYGELALHRAAATGSMEEAFDAMGSARNELLNPGTLSPHARDKFGRSLVFHAACGGNVSVIRKLVRLGASPNSADEHGRSPLHAAVMAGQASAVKALREAGAAVNSVTRIDGLTSLHLACLYGFEDCVAELLKEYEPNMGVSSISAGKFSAGGAHGCFHALHVAVGNGHTGCVAKLLEHDSTLLGWPGEGYIRLKDSETGTLKEGQLVVLETPLRALEIAVLLGKPEISSQIDAKMESSSTASLQERIEALLSHSQ</sequence>
<keyword evidence="1" id="KW-0040">ANK repeat</keyword>
<dbReference type="PANTHER" id="PTHR10622:SF12">
    <property type="entry name" value="HET DOMAIN-CONTAINING PROTEIN"/>
    <property type="match status" value="1"/>
</dbReference>
<dbReference type="Pfam" id="PF00023">
    <property type="entry name" value="Ank"/>
    <property type="match status" value="2"/>
</dbReference>